<evidence type="ECO:0000313" key="2">
    <source>
        <dbReference type="EMBL" id="GAB1223567.1"/>
    </source>
</evidence>
<dbReference type="EMBL" id="BAAFRS010000153">
    <property type="protein sequence ID" value="GAB1223567.1"/>
    <property type="molecule type" value="Genomic_DNA"/>
</dbReference>
<feature type="chain" id="PRO_5046455847" evidence="1">
    <location>
        <begin position="16"/>
        <end position="205"/>
    </location>
</feature>
<accession>A0ABQ0DL58</accession>
<protein>
    <submittedName>
        <fullName evidence="2">Uncharacterized protein</fullName>
    </submittedName>
</protein>
<keyword evidence="1" id="KW-0732">Signal</keyword>
<gene>
    <name evidence="2" type="ORF">ENUP19_0153G0005</name>
</gene>
<evidence type="ECO:0000256" key="1">
    <source>
        <dbReference type="SAM" id="SignalP"/>
    </source>
</evidence>
<sequence>MTLLCLILFISVVLSKSLVSECQKSVDGDAAMFIAIDFGLCYYIDETESTEFKRDGDKITIDYYESSSTCSGNKKSGTFGLDSKEIKGICDNDEDNNVEIKKAPKHIGFMGIVDDENCTHPDNTIRLYYTDKCFKCYDNNYCNYEVDNGWMYLNQYPNDKCNTEERLTHEKEWECDKCDDGTLQQCGTVSTMILFVVFAIFALIL</sequence>
<name>A0ABQ0DL58_9EUKA</name>
<proteinExistence type="predicted"/>
<evidence type="ECO:0000313" key="3">
    <source>
        <dbReference type="Proteomes" id="UP001628156"/>
    </source>
</evidence>
<organism evidence="2 3">
    <name type="scientific">Entamoeba nuttalli</name>
    <dbReference type="NCBI Taxonomy" id="412467"/>
    <lineage>
        <taxon>Eukaryota</taxon>
        <taxon>Amoebozoa</taxon>
        <taxon>Evosea</taxon>
        <taxon>Archamoebae</taxon>
        <taxon>Mastigamoebida</taxon>
        <taxon>Entamoebidae</taxon>
        <taxon>Entamoeba</taxon>
    </lineage>
</organism>
<dbReference type="Proteomes" id="UP001628156">
    <property type="component" value="Unassembled WGS sequence"/>
</dbReference>
<comment type="caution">
    <text evidence="2">The sequence shown here is derived from an EMBL/GenBank/DDBJ whole genome shotgun (WGS) entry which is preliminary data.</text>
</comment>
<keyword evidence="3" id="KW-1185">Reference proteome</keyword>
<reference evidence="2 3" key="1">
    <citation type="journal article" date="2019" name="PLoS Negl. Trop. Dis.">
        <title>Whole genome sequencing of Entamoeba nuttalli reveals mammalian host-related molecular signatures and a novel octapeptide-repeat surface protein.</title>
        <authorList>
            <person name="Tanaka M."/>
            <person name="Makiuchi T."/>
            <person name="Komiyama T."/>
            <person name="Shiina T."/>
            <person name="Osaki K."/>
            <person name="Tachibana H."/>
        </authorList>
    </citation>
    <scope>NUCLEOTIDE SEQUENCE [LARGE SCALE GENOMIC DNA]</scope>
    <source>
        <strain evidence="2 3">P19-061405</strain>
    </source>
</reference>
<feature type="signal peptide" evidence="1">
    <location>
        <begin position="1"/>
        <end position="15"/>
    </location>
</feature>